<dbReference type="InterPro" id="IPR006059">
    <property type="entry name" value="SBP"/>
</dbReference>
<dbReference type="SUPFAM" id="SSF53850">
    <property type="entry name" value="Periplasmic binding protein-like II"/>
    <property type="match status" value="1"/>
</dbReference>
<dbReference type="Proteomes" id="UP000242869">
    <property type="component" value="Unassembled WGS sequence"/>
</dbReference>
<organism evidence="4 5">
    <name type="scientific">Formivibrio citricus</name>
    <dbReference type="NCBI Taxonomy" id="83765"/>
    <lineage>
        <taxon>Bacteria</taxon>
        <taxon>Pseudomonadati</taxon>
        <taxon>Pseudomonadota</taxon>
        <taxon>Betaproteobacteria</taxon>
        <taxon>Neisseriales</taxon>
        <taxon>Chitinibacteraceae</taxon>
        <taxon>Formivibrio</taxon>
    </lineage>
</organism>
<dbReference type="RefSeq" id="WP_091189421.1">
    <property type="nucleotide sequence ID" value="NZ_FOVE01000001.1"/>
</dbReference>
<reference evidence="5" key="1">
    <citation type="submission" date="2016-10" db="EMBL/GenBank/DDBJ databases">
        <authorList>
            <person name="Varghese N."/>
            <person name="Submissions S."/>
        </authorList>
    </citation>
    <scope>NUCLEOTIDE SEQUENCE [LARGE SCALE GENOMIC DNA]</scope>
    <source>
        <strain evidence="5">DSM 6150</strain>
    </source>
</reference>
<evidence type="ECO:0000313" key="5">
    <source>
        <dbReference type="Proteomes" id="UP000242869"/>
    </source>
</evidence>
<keyword evidence="5" id="KW-1185">Reference proteome</keyword>
<dbReference type="OrthoDB" id="8663148at2"/>
<keyword evidence="4" id="KW-0762">Sugar transport</keyword>
<sequence length="430" mass="48053">MSRIFARPCLIALFAAALVCSGCQKSKVEAPAEKREISLRHYFSFSGPFAGTMHAISTDFNRANAGLNLRISPEDHESFKTNIRRDIRQGTPADIYSYWAGARVQSLVDKLAPIDDALPPAEMNRLFGASMVRSACTYNGRIYLLPVTQHYVGFFYNKKIFADHHLAPPKTWNEFLVLGEKLKAAGITPVALGSRAKWPAQFWFDYLLLRTAPVEYREKLMAGKASWTDPQVMHAFERWHGLVKTGMFNQDAGKLEFDSGAGLMVRNGQAAMTLMGTWITGYFSSIKVGWEEDKDYGFFPFPTIDPEIPPVALGPIDGLIIPKDAVNIESAKKVLQHFSGNNAQMAISQGMGALSPSLHVSKASYSPMKKAILADIAQTNAWAFNYDLATRPEQAEIGLQLFSDFMENPDQYKKLLQEAEKRMRELPPRQ</sequence>
<protein>
    <submittedName>
        <fullName evidence="4">Multiple sugar transport system substrate-binding protein</fullName>
    </submittedName>
</protein>
<dbReference type="PANTHER" id="PTHR43649:SF14">
    <property type="entry name" value="BLR3389 PROTEIN"/>
    <property type="match status" value="1"/>
</dbReference>
<dbReference type="InterPro" id="IPR050490">
    <property type="entry name" value="Bact_solute-bd_prot1"/>
</dbReference>
<comment type="similarity">
    <text evidence="2">Belongs to the bacterial solute-binding protein 1 family.</text>
</comment>
<comment type="subcellular location">
    <subcellularLocation>
        <location evidence="1">Periplasm</location>
    </subcellularLocation>
</comment>
<feature type="chain" id="PRO_5017395313" evidence="3">
    <location>
        <begin position="18"/>
        <end position="430"/>
    </location>
</feature>
<name>A0A1I4UYA8_9NEIS</name>
<evidence type="ECO:0000313" key="4">
    <source>
        <dbReference type="EMBL" id="SFM93743.1"/>
    </source>
</evidence>
<dbReference type="Gene3D" id="3.40.190.10">
    <property type="entry name" value="Periplasmic binding protein-like II"/>
    <property type="match status" value="2"/>
</dbReference>
<keyword evidence="3" id="KW-0732">Signal</keyword>
<evidence type="ECO:0000256" key="3">
    <source>
        <dbReference type="SAM" id="SignalP"/>
    </source>
</evidence>
<dbReference type="Pfam" id="PF01547">
    <property type="entry name" value="SBP_bac_1"/>
    <property type="match status" value="1"/>
</dbReference>
<dbReference type="PANTHER" id="PTHR43649">
    <property type="entry name" value="ARABINOSE-BINDING PROTEIN-RELATED"/>
    <property type="match status" value="1"/>
</dbReference>
<accession>A0A1I4UYA8</accession>
<dbReference type="GO" id="GO:0042597">
    <property type="term" value="C:periplasmic space"/>
    <property type="evidence" value="ECO:0007669"/>
    <property type="project" value="UniProtKB-SubCell"/>
</dbReference>
<evidence type="ECO:0000256" key="2">
    <source>
        <dbReference type="ARBA" id="ARBA00008520"/>
    </source>
</evidence>
<dbReference type="AlphaFoldDB" id="A0A1I4UYA8"/>
<proteinExistence type="inferred from homology"/>
<dbReference type="EMBL" id="FOVE01000001">
    <property type="protein sequence ID" value="SFM93743.1"/>
    <property type="molecule type" value="Genomic_DNA"/>
</dbReference>
<feature type="signal peptide" evidence="3">
    <location>
        <begin position="1"/>
        <end position="17"/>
    </location>
</feature>
<dbReference type="STRING" id="83765.SAMN05660284_00027"/>
<gene>
    <name evidence="4" type="ORF">SAMN05660284_00027</name>
</gene>
<evidence type="ECO:0000256" key="1">
    <source>
        <dbReference type="ARBA" id="ARBA00004418"/>
    </source>
</evidence>
<keyword evidence="4" id="KW-0813">Transport</keyword>